<dbReference type="PATRIC" id="fig|927665.4.peg.2349"/>
<proteinExistence type="predicted"/>
<dbReference type="Proteomes" id="UP000033047">
    <property type="component" value="Unassembled WGS sequence"/>
</dbReference>
<dbReference type="STRING" id="927665.HMPREF1535_02285"/>
<keyword evidence="1" id="KW-0175">Coiled coil</keyword>
<keyword evidence="2" id="KW-0812">Transmembrane</keyword>
<gene>
    <name evidence="3" type="ORF">HMPREF1535_02285</name>
</gene>
<dbReference type="RefSeq" id="WP_052716688.1">
    <property type="nucleotide sequence ID" value="NZ_KQ033912.1"/>
</dbReference>
<evidence type="ECO:0000256" key="1">
    <source>
        <dbReference type="SAM" id="Coils"/>
    </source>
</evidence>
<dbReference type="AlphaFoldDB" id="A0A0F5JEQ0"/>
<evidence type="ECO:0000313" key="3">
    <source>
        <dbReference type="EMBL" id="KKB56311.1"/>
    </source>
</evidence>
<protein>
    <submittedName>
        <fullName evidence="3">Uncharacterized protein</fullName>
    </submittedName>
</protein>
<comment type="caution">
    <text evidence="3">The sequence shown here is derived from an EMBL/GenBank/DDBJ whole genome shotgun (WGS) entry which is preliminary data.</text>
</comment>
<reference evidence="3 4" key="1">
    <citation type="submission" date="2013-04" db="EMBL/GenBank/DDBJ databases">
        <title>The Genome Sequence of Parabacteroides goldsteinii DSM 19448.</title>
        <authorList>
            <consortium name="The Broad Institute Genomics Platform"/>
            <person name="Earl A."/>
            <person name="Ward D."/>
            <person name="Feldgarden M."/>
            <person name="Gevers D."/>
            <person name="Martens E."/>
            <person name="Sakamoto M."/>
            <person name="Benno Y."/>
            <person name="Song Y."/>
            <person name="Liu C."/>
            <person name="Lee J."/>
            <person name="Bolanos M."/>
            <person name="Vaisanen M.L."/>
            <person name="Finegold S.M."/>
            <person name="Walker B."/>
            <person name="Young S."/>
            <person name="Zeng Q."/>
            <person name="Gargeya S."/>
            <person name="Fitzgerald M."/>
            <person name="Haas B."/>
            <person name="Abouelleil A."/>
            <person name="Allen A.W."/>
            <person name="Alvarado L."/>
            <person name="Arachchi H.M."/>
            <person name="Berlin A.M."/>
            <person name="Chapman S.B."/>
            <person name="Gainer-Dewar J."/>
            <person name="Goldberg J."/>
            <person name="Griggs A."/>
            <person name="Gujja S."/>
            <person name="Hansen M."/>
            <person name="Howarth C."/>
            <person name="Imamovic A."/>
            <person name="Ireland A."/>
            <person name="Larimer J."/>
            <person name="McCowan C."/>
            <person name="Murphy C."/>
            <person name="Pearson M."/>
            <person name="Poon T.W."/>
            <person name="Priest M."/>
            <person name="Roberts A."/>
            <person name="Saif S."/>
            <person name="Shea T."/>
            <person name="Sisk P."/>
            <person name="Sykes S."/>
            <person name="Wortman J."/>
            <person name="Nusbaum C."/>
            <person name="Birren B."/>
        </authorList>
    </citation>
    <scope>NUCLEOTIDE SEQUENCE [LARGE SCALE GENOMIC DNA]</scope>
    <source>
        <strain evidence="3 4">DSM 19448</strain>
    </source>
</reference>
<keyword evidence="2" id="KW-1133">Transmembrane helix</keyword>
<evidence type="ECO:0000313" key="4">
    <source>
        <dbReference type="Proteomes" id="UP000033047"/>
    </source>
</evidence>
<feature type="coiled-coil region" evidence="1">
    <location>
        <begin position="92"/>
        <end position="123"/>
    </location>
</feature>
<dbReference type="EMBL" id="AQHV01000011">
    <property type="protein sequence ID" value="KKB56311.1"/>
    <property type="molecule type" value="Genomic_DNA"/>
</dbReference>
<sequence>MKFSLFILIILFFANCSSRKHTASFCQQTDSLLQTSRLTVQTARIPESRADLSIPVATLKELPAGAAFIQKSGQATAEIRFLHDTLFVAATCDSLQTLVWQYEEQLERQSKQTKEIRKEAERKSGLPQITILLTFFLIALIILYKFSPHKSA</sequence>
<organism evidence="3 4">
    <name type="scientific">Parabacteroides goldsteinii DSM 19448 = WAL 12034</name>
    <dbReference type="NCBI Taxonomy" id="927665"/>
    <lineage>
        <taxon>Bacteria</taxon>
        <taxon>Pseudomonadati</taxon>
        <taxon>Bacteroidota</taxon>
        <taxon>Bacteroidia</taxon>
        <taxon>Bacteroidales</taxon>
        <taxon>Tannerellaceae</taxon>
        <taxon>Parabacteroides</taxon>
    </lineage>
</organism>
<accession>A0A0F5JEQ0</accession>
<dbReference type="HOGENOM" id="CLU_1757082_0_0_10"/>
<keyword evidence="2" id="KW-0472">Membrane</keyword>
<evidence type="ECO:0000256" key="2">
    <source>
        <dbReference type="SAM" id="Phobius"/>
    </source>
</evidence>
<feature type="transmembrane region" description="Helical" evidence="2">
    <location>
        <begin position="125"/>
        <end position="144"/>
    </location>
</feature>
<name>A0A0F5JEQ0_9BACT</name>